<dbReference type="InterPro" id="IPR036396">
    <property type="entry name" value="Cyt_P450_sf"/>
</dbReference>
<dbReference type="AlphaFoldDB" id="B9S5E6"/>
<dbReference type="GO" id="GO:0004497">
    <property type="term" value="F:monooxygenase activity"/>
    <property type="evidence" value="ECO:0007669"/>
    <property type="project" value="InterPro"/>
</dbReference>
<evidence type="ECO:0008006" key="3">
    <source>
        <dbReference type="Google" id="ProtNLM"/>
    </source>
</evidence>
<accession>B9S5E6</accession>
<reference evidence="2" key="1">
    <citation type="journal article" date="2010" name="Nat. Biotechnol.">
        <title>Draft genome sequence of the oilseed species Ricinus communis.</title>
        <authorList>
            <person name="Chan A.P."/>
            <person name="Crabtree J."/>
            <person name="Zhao Q."/>
            <person name="Lorenzi H."/>
            <person name="Orvis J."/>
            <person name="Puiu D."/>
            <person name="Melake-Berhan A."/>
            <person name="Jones K.M."/>
            <person name="Redman J."/>
            <person name="Chen G."/>
            <person name="Cahoon E.B."/>
            <person name="Gedil M."/>
            <person name="Stanke M."/>
            <person name="Haas B.J."/>
            <person name="Wortman J.R."/>
            <person name="Fraser-Liggett C.M."/>
            <person name="Ravel J."/>
            <person name="Rabinowicz P.D."/>
        </authorList>
    </citation>
    <scope>NUCLEOTIDE SEQUENCE [LARGE SCALE GENOMIC DNA]</scope>
    <source>
        <strain evidence="2">cv. Hale</strain>
    </source>
</reference>
<dbReference type="Proteomes" id="UP000008311">
    <property type="component" value="Unassembled WGS sequence"/>
</dbReference>
<keyword evidence="2" id="KW-1185">Reference proteome</keyword>
<protein>
    <recommendedName>
        <fullName evidence="3">Cytochrome P450</fullName>
    </recommendedName>
</protein>
<dbReference type="InParanoid" id="B9S5E6"/>
<dbReference type="GO" id="GO:0020037">
    <property type="term" value="F:heme binding"/>
    <property type="evidence" value="ECO:0007669"/>
    <property type="project" value="InterPro"/>
</dbReference>
<dbReference type="SUPFAM" id="SSF48264">
    <property type="entry name" value="Cytochrome P450"/>
    <property type="match status" value="1"/>
</dbReference>
<evidence type="ECO:0000313" key="1">
    <source>
        <dbReference type="EMBL" id="EEF41167.1"/>
    </source>
</evidence>
<organism evidence="1 2">
    <name type="scientific">Ricinus communis</name>
    <name type="common">Castor bean</name>
    <dbReference type="NCBI Taxonomy" id="3988"/>
    <lineage>
        <taxon>Eukaryota</taxon>
        <taxon>Viridiplantae</taxon>
        <taxon>Streptophyta</taxon>
        <taxon>Embryophyta</taxon>
        <taxon>Tracheophyta</taxon>
        <taxon>Spermatophyta</taxon>
        <taxon>Magnoliopsida</taxon>
        <taxon>eudicotyledons</taxon>
        <taxon>Gunneridae</taxon>
        <taxon>Pentapetalae</taxon>
        <taxon>rosids</taxon>
        <taxon>fabids</taxon>
        <taxon>Malpighiales</taxon>
        <taxon>Euphorbiaceae</taxon>
        <taxon>Acalyphoideae</taxon>
        <taxon>Acalypheae</taxon>
        <taxon>Ricinus</taxon>
    </lineage>
</organism>
<proteinExistence type="predicted"/>
<dbReference type="eggNOG" id="KOG0156">
    <property type="taxonomic scope" value="Eukaryota"/>
</dbReference>
<dbReference type="EMBL" id="EQ973873">
    <property type="protein sequence ID" value="EEF41167.1"/>
    <property type="molecule type" value="Genomic_DNA"/>
</dbReference>
<dbReference type="GO" id="GO:0005506">
    <property type="term" value="F:iron ion binding"/>
    <property type="evidence" value="ECO:0007669"/>
    <property type="project" value="InterPro"/>
</dbReference>
<sequence length="96" mass="11332">MAFNKRFFGEGMKDGGPDVEEKEHIDATFTALVYTNAFYVSDYMPCLIWLDLDGHEKLLKDAIGIIKKYQDPIIEERLQQWRDGTRWKWMTCSMFS</sequence>
<evidence type="ECO:0000313" key="2">
    <source>
        <dbReference type="Proteomes" id="UP000008311"/>
    </source>
</evidence>
<dbReference type="GO" id="GO:0016705">
    <property type="term" value="F:oxidoreductase activity, acting on paired donors, with incorporation or reduction of molecular oxygen"/>
    <property type="evidence" value="ECO:0007669"/>
    <property type="project" value="InterPro"/>
</dbReference>
<name>B9S5E6_RICCO</name>
<gene>
    <name evidence="1" type="ORF">RCOM_1570370</name>
</gene>